<gene>
    <name evidence="1" type="ORF">BpHYR1_047888</name>
</gene>
<dbReference type="EMBL" id="REGN01000111">
    <property type="protein sequence ID" value="RNA44415.1"/>
    <property type="molecule type" value="Genomic_DNA"/>
</dbReference>
<protein>
    <submittedName>
        <fullName evidence="1">Uncharacterized protein</fullName>
    </submittedName>
</protein>
<proteinExistence type="predicted"/>
<organism evidence="1 2">
    <name type="scientific">Brachionus plicatilis</name>
    <name type="common">Marine rotifer</name>
    <name type="synonym">Brachionus muelleri</name>
    <dbReference type="NCBI Taxonomy" id="10195"/>
    <lineage>
        <taxon>Eukaryota</taxon>
        <taxon>Metazoa</taxon>
        <taxon>Spiralia</taxon>
        <taxon>Gnathifera</taxon>
        <taxon>Rotifera</taxon>
        <taxon>Eurotatoria</taxon>
        <taxon>Monogononta</taxon>
        <taxon>Pseudotrocha</taxon>
        <taxon>Ploima</taxon>
        <taxon>Brachionidae</taxon>
        <taxon>Brachionus</taxon>
    </lineage>
</organism>
<evidence type="ECO:0000313" key="1">
    <source>
        <dbReference type="EMBL" id="RNA44415.1"/>
    </source>
</evidence>
<name>A0A3M7T8Y1_BRAPC</name>
<keyword evidence="2" id="KW-1185">Reference proteome</keyword>
<comment type="caution">
    <text evidence="1">The sequence shown here is derived from an EMBL/GenBank/DDBJ whole genome shotgun (WGS) entry which is preliminary data.</text>
</comment>
<reference evidence="1 2" key="1">
    <citation type="journal article" date="2018" name="Sci. Rep.">
        <title>Genomic signatures of local adaptation to the degree of environmental predictability in rotifers.</title>
        <authorList>
            <person name="Franch-Gras L."/>
            <person name="Hahn C."/>
            <person name="Garcia-Roger E.M."/>
            <person name="Carmona M.J."/>
            <person name="Serra M."/>
            <person name="Gomez A."/>
        </authorList>
    </citation>
    <scope>NUCLEOTIDE SEQUENCE [LARGE SCALE GENOMIC DNA]</scope>
    <source>
        <strain evidence="1">HYR1</strain>
    </source>
</reference>
<sequence length="80" mass="9662">MCFSFELTQSWDQKQSYNQEKLHIEFILIDSRFRFLISIKDIDYFDATENAAEIKTRDRSLLTLNENYLNILHRPDHGTY</sequence>
<accession>A0A3M7T8Y1</accession>
<evidence type="ECO:0000313" key="2">
    <source>
        <dbReference type="Proteomes" id="UP000276133"/>
    </source>
</evidence>
<dbReference type="Proteomes" id="UP000276133">
    <property type="component" value="Unassembled WGS sequence"/>
</dbReference>
<dbReference type="AlphaFoldDB" id="A0A3M7T8Y1"/>